<feature type="transmembrane region" description="Helical" evidence="1">
    <location>
        <begin position="63"/>
        <end position="87"/>
    </location>
</feature>
<reference evidence="2" key="1">
    <citation type="submission" date="2015-07" db="EMBL/GenBank/DDBJ databases">
        <title>MeaNS - Measles Nucleotide Surveillance Program.</title>
        <authorList>
            <person name="Tran T."/>
            <person name="Druce J."/>
        </authorList>
    </citation>
    <scope>NUCLEOTIDE SEQUENCE</scope>
    <source>
        <strain evidence="2">UCB-OBI-ISO-001</strain>
        <tissue evidence="2">Gonad</tissue>
    </source>
</reference>
<name>A0A0L8FIY1_OCTBM</name>
<protein>
    <submittedName>
        <fullName evidence="2">Uncharacterized protein</fullName>
    </submittedName>
</protein>
<proteinExistence type="predicted"/>
<keyword evidence="1" id="KW-1133">Transmembrane helix</keyword>
<dbReference type="EMBL" id="KQ430613">
    <property type="protein sequence ID" value="KOF63894.1"/>
    <property type="molecule type" value="Genomic_DNA"/>
</dbReference>
<accession>A0A0L8FIY1</accession>
<gene>
    <name evidence="2" type="ORF">OCBIM_22018263mg</name>
</gene>
<sequence length="111" mass="12700">MLRLYTLLVLSECTIIPSLDFRFCNKSLSFLWCVFLLSGCLINLVFLMVVQSSCSNDQGGYRVFLVLKFLDIFSILLLGFIFCVSCLSSKYKARHLSLRMNSLVFDISSFI</sequence>
<evidence type="ECO:0000256" key="1">
    <source>
        <dbReference type="SAM" id="Phobius"/>
    </source>
</evidence>
<dbReference type="AlphaFoldDB" id="A0A0L8FIY1"/>
<keyword evidence="1" id="KW-0812">Transmembrane</keyword>
<organism evidence="2">
    <name type="scientific">Octopus bimaculoides</name>
    <name type="common">California two-spotted octopus</name>
    <dbReference type="NCBI Taxonomy" id="37653"/>
    <lineage>
        <taxon>Eukaryota</taxon>
        <taxon>Metazoa</taxon>
        <taxon>Spiralia</taxon>
        <taxon>Lophotrochozoa</taxon>
        <taxon>Mollusca</taxon>
        <taxon>Cephalopoda</taxon>
        <taxon>Coleoidea</taxon>
        <taxon>Octopodiformes</taxon>
        <taxon>Octopoda</taxon>
        <taxon>Incirrata</taxon>
        <taxon>Octopodidae</taxon>
        <taxon>Octopus</taxon>
    </lineage>
</organism>
<keyword evidence="1" id="KW-0472">Membrane</keyword>
<feature type="transmembrane region" description="Helical" evidence="1">
    <location>
        <begin position="30"/>
        <end position="51"/>
    </location>
</feature>
<evidence type="ECO:0000313" key="2">
    <source>
        <dbReference type="EMBL" id="KOF63894.1"/>
    </source>
</evidence>